<proteinExistence type="predicted"/>
<evidence type="ECO:0000313" key="1">
    <source>
        <dbReference type="EMBL" id="KAH7093604.1"/>
    </source>
</evidence>
<evidence type="ECO:0000313" key="2">
    <source>
        <dbReference type="Proteomes" id="UP000813461"/>
    </source>
</evidence>
<reference evidence="1" key="1">
    <citation type="journal article" date="2021" name="Nat. Commun.">
        <title>Genetic determinants of endophytism in the Arabidopsis root mycobiome.</title>
        <authorList>
            <person name="Mesny F."/>
            <person name="Miyauchi S."/>
            <person name="Thiergart T."/>
            <person name="Pickel B."/>
            <person name="Atanasova L."/>
            <person name="Karlsson M."/>
            <person name="Huettel B."/>
            <person name="Barry K.W."/>
            <person name="Haridas S."/>
            <person name="Chen C."/>
            <person name="Bauer D."/>
            <person name="Andreopoulos W."/>
            <person name="Pangilinan J."/>
            <person name="LaButti K."/>
            <person name="Riley R."/>
            <person name="Lipzen A."/>
            <person name="Clum A."/>
            <person name="Drula E."/>
            <person name="Henrissat B."/>
            <person name="Kohler A."/>
            <person name="Grigoriev I.V."/>
            <person name="Martin F.M."/>
            <person name="Hacquard S."/>
        </authorList>
    </citation>
    <scope>NUCLEOTIDE SEQUENCE</scope>
    <source>
        <strain evidence="1">MPI-SDFR-AT-0120</strain>
    </source>
</reference>
<dbReference type="Proteomes" id="UP000813461">
    <property type="component" value="Unassembled WGS sequence"/>
</dbReference>
<comment type="caution">
    <text evidence="1">The sequence shown here is derived from an EMBL/GenBank/DDBJ whole genome shotgun (WGS) entry which is preliminary data.</text>
</comment>
<gene>
    <name evidence="1" type="ORF">FB567DRAFT_177260</name>
</gene>
<name>A0A8K0W3R4_9PLEO</name>
<keyword evidence="2" id="KW-1185">Reference proteome</keyword>
<protein>
    <submittedName>
        <fullName evidence="1">Uncharacterized protein</fullName>
    </submittedName>
</protein>
<accession>A0A8K0W3R4</accession>
<organism evidence="1 2">
    <name type="scientific">Paraphoma chrysanthemicola</name>
    <dbReference type="NCBI Taxonomy" id="798071"/>
    <lineage>
        <taxon>Eukaryota</taxon>
        <taxon>Fungi</taxon>
        <taxon>Dikarya</taxon>
        <taxon>Ascomycota</taxon>
        <taxon>Pezizomycotina</taxon>
        <taxon>Dothideomycetes</taxon>
        <taxon>Pleosporomycetidae</taxon>
        <taxon>Pleosporales</taxon>
        <taxon>Pleosporineae</taxon>
        <taxon>Phaeosphaeriaceae</taxon>
        <taxon>Paraphoma</taxon>
    </lineage>
</organism>
<dbReference type="AlphaFoldDB" id="A0A8K0W3R4"/>
<dbReference type="EMBL" id="JAGMVJ010000002">
    <property type="protein sequence ID" value="KAH7093604.1"/>
    <property type="molecule type" value="Genomic_DNA"/>
</dbReference>
<sequence>MLVFVRRLIAAHTSTSPPVRSCSFERLIAFHAQSKSTRAHPPALPCGSRREIMLPRSSYAVRSSANERARQHYGTLRSRSITWSGKGLLPWRACRSEERLDAWCATQKRRRLARQLDEDMQTFPVPPSGGVAVKSPYVCASTMGAHLRETWAGRKLSAMPRRQGAELVPLRKSREQVVRAVWMKRGVGCLRSRHSSDFICDARGRSAG</sequence>